<reference evidence="2 3" key="1">
    <citation type="journal article" date="2004" name="Proc. Natl. Acad. Sci. U.S.A.">
        <title>Genomic analysis of Bacteroides fragilis reveals extensive DNA inversions regulating cell surface adaptation.</title>
        <authorList>
            <person name="Kuwahara T."/>
            <person name="Yamashita A."/>
            <person name="Hirakawa H."/>
            <person name="Nakayama H."/>
            <person name="Toh H."/>
            <person name="Okada N."/>
            <person name="Kuhara S."/>
            <person name="Hattori M."/>
            <person name="Hayashi T."/>
            <person name="Ohnishi Y."/>
        </authorList>
    </citation>
    <scope>NUCLEOTIDE SEQUENCE [LARGE SCALE GENOMIC DNA]</scope>
    <source>
        <strain evidence="2 3">YCH46</strain>
        <plasmid evidence="3">Plasmid pBFY46</plasmid>
    </source>
</reference>
<accession>Q64MB7</accession>
<evidence type="ECO:0000313" key="2">
    <source>
        <dbReference type="EMBL" id="BAD51370.1"/>
    </source>
</evidence>
<protein>
    <submittedName>
        <fullName evidence="2">Uncharacterized protein</fullName>
    </submittedName>
</protein>
<geneLocation type="plasmid" evidence="2 3">
    <name>pBFY46</name>
</geneLocation>
<evidence type="ECO:0000256" key="1">
    <source>
        <dbReference type="SAM" id="Phobius"/>
    </source>
</evidence>
<keyword evidence="1" id="KW-0812">Transmembrane</keyword>
<name>Q64MB7_BACFR</name>
<proteinExistence type="predicted"/>
<dbReference type="KEGG" id="bfr:BFp0043"/>
<feature type="transmembrane region" description="Helical" evidence="1">
    <location>
        <begin position="6"/>
        <end position="22"/>
    </location>
</feature>
<keyword evidence="1" id="KW-1133">Transmembrane helix</keyword>
<keyword evidence="2" id="KW-0614">Plasmid</keyword>
<sequence>MDIFYKFIVGVVLGVLIALFLLNRRNRAIKKALKEHQKNMNPINWDYILNPKRELHYLGKPIIDWILYFIDRFKK</sequence>
<dbReference type="Proteomes" id="UP000002197">
    <property type="component" value="Plasmid pBFY46"/>
</dbReference>
<gene>
    <name evidence="2" type="ordered locus">BFp0043</name>
</gene>
<dbReference type="HOGENOM" id="CLU_2663388_0_0_10"/>
<evidence type="ECO:0000313" key="3">
    <source>
        <dbReference type="Proteomes" id="UP000002197"/>
    </source>
</evidence>
<organism evidence="2 3">
    <name type="scientific">Bacteroides fragilis (strain YCH46)</name>
    <dbReference type="NCBI Taxonomy" id="295405"/>
    <lineage>
        <taxon>Bacteria</taxon>
        <taxon>Pseudomonadati</taxon>
        <taxon>Bacteroidota</taxon>
        <taxon>Bacteroidia</taxon>
        <taxon>Bacteroidales</taxon>
        <taxon>Bacteroidaceae</taxon>
        <taxon>Bacteroides</taxon>
    </lineage>
</organism>
<keyword evidence="1" id="KW-0472">Membrane</keyword>
<dbReference type="EMBL" id="AP006842">
    <property type="protein sequence ID" value="BAD51370.1"/>
    <property type="molecule type" value="Genomic_DNA"/>
</dbReference>
<dbReference type="AlphaFoldDB" id="Q64MB7"/>